<evidence type="ECO:0000313" key="7">
    <source>
        <dbReference type="Proteomes" id="UP000076489"/>
    </source>
</evidence>
<reference evidence="6 7" key="2">
    <citation type="journal article" date="2018" name="Nature">
        <title>Mutant phenotypes for thousands of bacterial genes of unknown function.</title>
        <authorList>
            <person name="Price M.N."/>
            <person name="Wetmore K.M."/>
            <person name="Waters R.J."/>
            <person name="Callaghan M."/>
            <person name="Ray J."/>
            <person name="Liu H."/>
            <person name="Kuehl J.V."/>
            <person name="Melnyk R.A."/>
            <person name="Lamson J.S."/>
            <person name="Suh Y."/>
            <person name="Carlson H.K."/>
            <person name="Esquivel Z."/>
            <person name="Sadeeshkumar H."/>
            <person name="Chakraborty R."/>
            <person name="Zane G.M."/>
            <person name="Rubin B.E."/>
            <person name="Wall J.D."/>
            <person name="Visel A."/>
            <person name="Bristow J."/>
            <person name="Blow M.J."/>
            <person name="Arkin A.P."/>
            <person name="Deutschbauer A.M."/>
        </authorList>
    </citation>
    <scope>NUCLEOTIDE SEQUENCE [LARGE SCALE GENOMIC DNA]</scope>
    <source>
        <strain evidence="6 7">FW300-N1B4</strain>
    </source>
</reference>
<dbReference type="PANTHER" id="PTHR30579:SF3">
    <property type="entry name" value="TRANSCRIPTIONAL REGULATORY PROTEIN"/>
    <property type="match status" value="1"/>
</dbReference>
<evidence type="ECO:0000313" key="6">
    <source>
        <dbReference type="EMBL" id="KZN19391.1"/>
    </source>
</evidence>
<dbReference type="InterPro" id="IPR036390">
    <property type="entry name" value="WH_DNA-bd_sf"/>
</dbReference>
<comment type="similarity">
    <text evidence="1">Belongs to the LysR transcriptional regulatory family.</text>
</comment>
<dbReference type="PRINTS" id="PR00039">
    <property type="entry name" value="HTHLYSR"/>
</dbReference>
<dbReference type="Gene3D" id="1.10.10.10">
    <property type="entry name" value="Winged helix-like DNA-binding domain superfamily/Winged helix DNA-binding domain"/>
    <property type="match status" value="1"/>
</dbReference>
<dbReference type="OrthoDB" id="570111at2"/>
<feature type="domain" description="HTH lysR-type" evidence="5">
    <location>
        <begin position="12"/>
        <end position="63"/>
    </location>
</feature>
<dbReference type="Pfam" id="PF00126">
    <property type="entry name" value="HTH_1"/>
    <property type="match status" value="1"/>
</dbReference>
<gene>
    <name evidence="6" type="ORF">A1D17_25720</name>
</gene>
<dbReference type="InterPro" id="IPR036388">
    <property type="entry name" value="WH-like_DNA-bd_sf"/>
</dbReference>
<proteinExistence type="inferred from homology"/>
<dbReference type="SUPFAM" id="SSF46785">
    <property type="entry name" value="Winged helix' DNA-binding domain"/>
    <property type="match status" value="1"/>
</dbReference>
<dbReference type="Gene3D" id="3.40.190.290">
    <property type="match status" value="1"/>
</dbReference>
<keyword evidence="2" id="KW-0805">Transcription regulation</keyword>
<evidence type="ECO:0000256" key="4">
    <source>
        <dbReference type="ARBA" id="ARBA00023163"/>
    </source>
</evidence>
<dbReference type="InterPro" id="IPR000847">
    <property type="entry name" value="LysR_HTH_N"/>
</dbReference>
<keyword evidence="4" id="KW-0804">Transcription</keyword>
<accession>A0A166PW30</accession>
<dbReference type="InterPro" id="IPR005119">
    <property type="entry name" value="LysR_subst-bd"/>
</dbReference>
<organism evidence="6 7">
    <name type="scientific">Pseudomonas fluorescens</name>
    <dbReference type="NCBI Taxonomy" id="294"/>
    <lineage>
        <taxon>Bacteria</taxon>
        <taxon>Pseudomonadati</taxon>
        <taxon>Pseudomonadota</taxon>
        <taxon>Gammaproteobacteria</taxon>
        <taxon>Pseudomonadales</taxon>
        <taxon>Pseudomonadaceae</taxon>
        <taxon>Pseudomonas</taxon>
    </lineage>
</organism>
<dbReference type="GO" id="GO:0003700">
    <property type="term" value="F:DNA-binding transcription factor activity"/>
    <property type="evidence" value="ECO:0007669"/>
    <property type="project" value="InterPro"/>
</dbReference>
<comment type="caution">
    <text evidence="6">The sequence shown here is derived from an EMBL/GenBank/DDBJ whole genome shotgun (WGS) entry which is preliminary data.</text>
</comment>
<dbReference type="AlphaFoldDB" id="A0A166PW30"/>
<dbReference type="PROSITE" id="PS50931">
    <property type="entry name" value="HTH_LYSR"/>
    <property type="match status" value="1"/>
</dbReference>
<name>A0A166PW30_PSEFL</name>
<evidence type="ECO:0000256" key="3">
    <source>
        <dbReference type="ARBA" id="ARBA00023125"/>
    </source>
</evidence>
<keyword evidence="3" id="KW-0238">DNA-binding</keyword>
<dbReference type="EMBL" id="LUKJ01000003">
    <property type="protein sequence ID" value="KZN19391.1"/>
    <property type="molecule type" value="Genomic_DNA"/>
</dbReference>
<dbReference type="Proteomes" id="UP000076489">
    <property type="component" value="Unassembled WGS sequence"/>
</dbReference>
<dbReference type="InterPro" id="IPR050176">
    <property type="entry name" value="LTTR"/>
</dbReference>
<dbReference type="SUPFAM" id="SSF53850">
    <property type="entry name" value="Periplasmic binding protein-like II"/>
    <property type="match status" value="1"/>
</dbReference>
<dbReference type="PANTHER" id="PTHR30579">
    <property type="entry name" value="TRANSCRIPTIONAL REGULATOR"/>
    <property type="match status" value="1"/>
</dbReference>
<evidence type="ECO:0000256" key="2">
    <source>
        <dbReference type="ARBA" id="ARBA00023015"/>
    </source>
</evidence>
<protein>
    <submittedName>
        <fullName evidence="6">LysR family transcriptional regulator</fullName>
    </submittedName>
</protein>
<evidence type="ECO:0000256" key="1">
    <source>
        <dbReference type="ARBA" id="ARBA00009437"/>
    </source>
</evidence>
<reference evidence="7" key="1">
    <citation type="submission" date="2016-03" db="EMBL/GenBank/DDBJ databases">
        <authorList>
            <person name="Ray J."/>
            <person name="Price M."/>
            <person name="Deutschbauer A."/>
        </authorList>
    </citation>
    <scope>NUCLEOTIDE SEQUENCE [LARGE SCALE GENOMIC DNA]</scope>
    <source>
        <strain evidence="7">FW300-N1B4</strain>
    </source>
</reference>
<dbReference type="Pfam" id="PF03466">
    <property type="entry name" value="LysR_substrate"/>
    <property type="match status" value="1"/>
</dbReference>
<evidence type="ECO:0000259" key="5">
    <source>
        <dbReference type="PROSITE" id="PS50931"/>
    </source>
</evidence>
<sequence>MSPLTLHWENQRAFLAVLRTGSLSGAARMLGIAQATARRRIEALESSVGVNLFTRSPAGLIPTETARELIAHVESMALAAEAFNRAASAEAIAGGGTVRITSSDLLGIEVLPQLLQPIGRAHPQLTFELSVNNRLEALARQEADIAIRTHRPTEADVITRRVGALQIGLYATQELLDRYGTPTSLESLARLPMIGPDRNLADIQTLSARGFPFAQQHFQLRSDNHLAQQAALRAGIGIGVCPNQLAARDGLTRVLPDALDFAVDVWIATHRDLRRIPRIQQAFDALAAALEAYLDERVSLPAAAISDVSRKPISA</sequence>
<dbReference type="RefSeq" id="WP_063343223.1">
    <property type="nucleotide sequence ID" value="NZ_LUKJ01000003.1"/>
</dbReference>
<dbReference type="GO" id="GO:0003677">
    <property type="term" value="F:DNA binding"/>
    <property type="evidence" value="ECO:0007669"/>
    <property type="project" value="UniProtKB-KW"/>
</dbReference>